<proteinExistence type="predicted"/>
<keyword evidence="2" id="KW-1185">Reference proteome</keyword>
<organism evidence="1 2">
    <name type="scientific">Halocaridina rubra</name>
    <name type="common">Hawaiian red shrimp</name>
    <dbReference type="NCBI Taxonomy" id="373956"/>
    <lineage>
        <taxon>Eukaryota</taxon>
        <taxon>Metazoa</taxon>
        <taxon>Ecdysozoa</taxon>
        <taxon>Arthropoda</taxon>
        <taxon>Crustacea</taxon>
        <taxon>Multicrustacea</taxon>
        <taxon>Malacostraca</taxon>
        <taxon>Eumalacostraca</taxon>
        <taxon>Eucarida</taxon>
        <taxon>Decapoda</taxon>
        <taxon>Pleocyemata</taxon>
        <taxon>Caridea</taxon>
        <taxon>Atyoidea</taxon>
        <taxon>Atyidae</taxon>
        <taxon>Halocaridina</taxon>
    </lineage>
</organism>
<reference evidence="1 2" key="1">
    <citation type="submission" date="2023-11" db="EMBL/GenBank/DDBJ databases">
        <title>Halocaridina rubra genome assembly.</title>
        <authorList>
            <person name="Smith C."/>
        </authorList>
    </citation>
    <scope>NUCLEOTIDE SEQUENCE [LARGE SCALE GENOMIC DNA]</scope>
    <source>
        <strain evidence="1">EP-1</strain>
        <tissue evidence="1">Whole</tissue>
    </source>
</reference>
<evidence type="ECO:0000313" key="2">
    <source>
        <dbReference type="Proteomes" id="UP001381693"/>
    </source>
</evidence>
<dbReference type="Proteomes" id="UP001381693">
    <property type="component" value="Unassembled WGS sequence"/>
</dbReference>
<name>A0AAN8WJW0_HALRR</name>
<sequence length="67" mass="7670">MSIIQTLLYLRTADMQMMLVCMREKEMECYLCYRLTTGIICMIHSVNEKFLVLASDIHPGVDGPLGE</sequence>
<dbReference type="AlphaFoldDB" id="A0AAN8WJW0"/>
<gene>
    <name evidence="1" type="ORF">SK128_026716</name>
</gene>
<evidence type="ECO:0000313" key="1">
    <source>
        <dbReference type="EMBL" id="KAK7067545.1"/>
    </source>
</evidence>
<accession>A0AAN8WJW0</accession>
<dbReference type="EMBL" id="JAXCGZ010018091">
    <property type="protein sequence ID" value="KAK7067545.1"/>
    <property type="molecule type" value="Genomic_DNA"/>
</dbReference>
<protein>
    <submittedName>
        <fullName evidence="1">Uncharacterized protein</fullName>
    </submittedName>
</protein>
<comment type="caution">
    <text evidence="1">The sequence shown here is derived from an EMBL/GenBank/DDBJ whole genome shotgun (WGS) entry which is preliminary data.</text>
</comment>